<dbReference type="RefSeq" id="WP_095605420.1">
    <property type="nucleotide sequence ID" value="NZ_NSKE01000002.1"/>
</dbReference>
<organism evidence="4 5">
    <name type="scientific">Fodinibius salipaludis</name>
    <dbReference type="NCBI Taxonomy" id="2032627"/>
    <lineage>
        <taxon>Bacteria</taxon>
        <taxon>Pseudomonadati</taxon>
        <taxon>Balneolota</taxon>
        <taxon>Balneolia</taxon>
        <taxon>Balneolales</taxon>
        <taxon>Balneolaceae</taxon>
        <taxon>Fodinibius</taxon>
    </lineage>
</organism>
<protein>
    <recommendedName>
        <fullName evidence="6">Curlin</fullName>
    </recommendedName>
</protein>
<evidence type="ECO:0000256" key="2">
    <source>
        <dbReference type="ARBA" id="ARBA00022729"/>
    </source>
</evidence>
<keyword evidence="5" id="KW-1185">Reference proteome</keyword>
<accession>A0A2A2GE80</accession>
<evidence type="ECO:0000256" key="1">
    <source>
        <dbReference type="ARBA" id="ARBA00009766"/>
    </source>
</evidence>
<feature type="chain" id="PRO_5012245885" description="Curlin" evidence="3">
    <location>
        <begin position="21"/>
        <end position="271"/>
    </location>
</feature>
<dbReference type="Proteomes" id="UP000218831">
    <property type="component" value="Unassembled WGS sequence"/>
</dbReference>
<dbReference type="GO" id="GO:0007155">
    <property type="term" value="P:cell adhesion"/>
    <property type="evidence" value="ECO:0007669"/>
    <property type="project" value="InterPro"/>
</dbReference>
<evidence type="ECO:0000313" key="5">
    <source>
        <dbReference type="Proteomes" id="UP000218831"/>
    </source>
</evidence>
<dbReference type="Pfam" id="PF07012">
    <property type="entry name" value="Curlin_rpt"/>
    <property type="match status" value="2"/>
</dbReference>
<dbReference type="OrthoDB" id="827845at2"/>
<sequence length="271" mass="27747">MKKLTTLVFVLVFASSMAFAQNDATVDQNGSGNSASIDQEYQAANGVSAMNEAVVNQAGDQNDVALLDQYGAGNLYDVEQIGDGNLVKQHAEQGKHGPSTNGLIDVDQIGNNNTVHDVDQSGQSNQAYITQEGVGNFVDIEGQRSTGAAGNIIDILQTDDGDHAVGTGTGTGAYQDGVNNTMDIVQNGWGQSAGTQSVQSGGVPGQEGGQGLVQLGDGNELMIDQSGSSNIVRSVLQDGSSNMADIMQSSSGNTAAVSQVGSSNSATITQN</sequence>
<comment type="caution">
    <text evidence="4">The sequence shown here is derived from an EMBL/GenBank/DDBJ whole genome shotgun (WGS) entry which is preliminary data.</text>
</comment>
<feature type="signal peptide" evidence="3">
    <location>
        <begin position="1"/>
        <end position="20"/>
    </location>
</feature>
<evidence type="ECO:0008006" key="6">
    <source>
        <dbReference type="Google" id="ProtNLM"/>
    </source>
</evidence>
<proteinExistence type="inferred from homology"/>
<reference evidence="4 5" key="1">
    <citation type="submission" date="2017-08" db="EMBL/GenBank/DDBJ databases">
        <title>Aliifodinibius alkalisoli sp. nov., isolated from saline alkaline soil.</title>
        <authorList>
            <person name="Liu D."/>
            <person name="Zhang G."/>
        </authorList>
    </citation>
    <scope>NUCLEOTIDE SEQUENCE [LARGE SCALE GENOMIC DNA]</scope>
    <source>
        <strain evidence="4 5">WN023</strain>
    </source>
</reference>
<dbReference type="InterPro" id="IPR009742">
    <property type="entry name" value="Curlin_rpt"/>
</dbReference>
<dbReference type="AlphaFoldDB" id="A0A2A2GE80"/>
<name>A0A2A2GE80_9BACT</name>
<keyword evidence="2 3" id="KW-0732">Signal</keyword>
<comment type="similarity">
    <text evidence="1">Belongs to the CsgA/CsgB family.</text>
</comment>
<dbReference type="EMBL" id="NSKE01000002">
    <property type="protein sequence ID" value="PAU95294.1"/>
    <property type="molecule type" value="Genomic_DNA"/>
</dbReference>
<evidence type="ECO:0000313" key="4">
    <source>
        <dbReference type="EMBL" id="PAU95294.1"/>
    </source>
</evidence>
<gene>
    <name evidence="4" type="ORF">CK503_03615</name>
</gene>
<dbReference type="GO" id="GO:0009289">
    <property type="term" value="C:pilus"/>
    <property type="evidence" value="ECO:0007669"/>
    <property type="project" value="InterPro"/>
</dbReference>
<evidence type="ECO:0000256" key="3">
    <source>
        <dbReference type="SAM" id="SignalP"/>
    </source>
</evidence>